<feature type="compositionally biased region" description="Polar residues" evidence="1">
    <location>
        <begin position="393"/>
        <end position="430"/>
    </location>
</feature>
<name>A0A3Q1BIN6_AMPOC</name>
<sequence>MNSPDGNHLWCPDKSLWRLIAEHVSASELQEIHTALGHSLVDTYIEVHSEVEIWHKMCQMSQRGGNHGRGAGTTFTCPQGSPLADPPVVKELLRAEVKMLLQNLRERASRRGRDNKIKQNGPGCHPNLQLSACTRDGEELLSRYKPETVNYALSHLDSCYRKCTNPKVAENGSRPSSHCSVQSSAEDEIEAMRDKLNVTEITQVVDRLRSVMMEECEALTRLLKYLKGNIKQKLQSRCEFDRAEPSLAELRELRGAVQMDLELFPSSLAASPSLPVRELKSSYRLSAGRGPETPPALTPTPILRPHSPLPLCHPQPRPPAGPPLTKSSMSRTHGQHRLTSASNKSNKTPPCNNISTSGHTNDPFKTDHITVQSEYSCSLSPEQDSTGLHHRTPTSSASFQIKSEKNSLFSKTHLSSHGSIHTPSTECDVSSQRERKSSTVWRSRSINITPSPVPALSQLCDTDSFSSNKTSHSVSTMKSRTPNGQQNSSRGGFSRSSKVQIDNHRGKNTSEIRNPPAQNGRRKNSSEMDNNKNAHLRRDVNKKQSLSGRSLMDSSSRHPECSDTLGQAVCTQSASARVNGQSFTSPKKPHEGTTSQPKSVQDAQTLPQFLNRFYQPVPPARVPT</sequence>
<reference evidence="2" key="3">
    <citation type="submission" date="2025-09" db="UniProtKB">
        <authorList>
            <consortium name="Ensembl"/>
        </authorList>
    </citation>
    <scope>IDENTIFICATION</scope>
</reference>
<dbReference type="AlphaFoldDB" id="A0A3Q1BIN6"/>
<feature type="region of interest" description="Disordered" evidence="1">
    <location>
        <begin position="285"/>
        <end position="604"/>
    </location>
</feature>
<dbReference type="PANTHER" id="PTHR28601:SF1">
    <property type="entry name" value="COILED-COIL DOMAIN-CONTAINING PROTEIN 24"/>
    <property type="match status" value="1"/>
</dbReference>
<dbReference type="OMA" id="PSSCHWD"/>
<feature type="compositionally biased region" description="Polar residues" evidence="1">
    <location>
        <begin position="459"/>
        <end position="500"/>
    </location>
</feature>
<feature type="compositionally biased region" description="Pro residues" evidence="1">
    <location>
        <begin position="307"/>
        <end position="322"/>
    </location>
</feature>
<feature type="compositionally biased region" description="Polar residues" evidence="1">
    <location>
        <begin position="325"/>
        <end position="360"/>
    </location>
</feature>
<feature type="compositionally biased region" description="Polar residues" evidence="1">
    <location>
        <begin position="438"/>
        <end position="450"/>
    </location>
</feature>
<feature type="compositionally biased region" description="Low complexity" evidence="1">
    <location>
        <begin position="545"/>
        <end position="554"/>
    </location>
</feature>
<dbReference type="KEGG" id="aoce:111579301"/>
<dbReference type="GeneTree" id="ENSGT00390000011926"/>
<feature type="compositionally biased region" description="Polar residues" evidence="1">
    <location>
        <begin position="592"/>
        <end position="604"/>
    </location>
</feature>
<reference evidence="2 3" key="1">
    <citation type="submission" date="2022-01" db="EMBL/GenBank/DDBJ databases">
        <title>A chromosome-scale genome assembly of the false clownfish, Amphiprion ocellaris.</title>
        <authorList>
            <person name="Ryu T."/>
        </authorList>
    </citation>
    <scope>NUCLEOTIDE SEQUENCE [LARGE SCALE GENOMIC DNA]</scope>
</reference>
<dbReference type="Ensembl" id="ENSAOCT00000020275.2">
    <property type="protein sequence ID" value="ENSAOCP00000012519.2"/>
    <property type="gene ID" value="ENSAOCG00000017004.2"/>
</dbReference>
<evidence type="ECO:0000313" key="3">
    <source>
        <dbReference type="Proteomes" id="UP001501940"/>
    </source>
</evidence>
<dbReference type="InterPro" id="IPR031367">
    <property type="entry name" value="CCDC24"/>
</dbReference>
<dbReference type="RefSeq" id="XP_023142306.2">
    <property type="nucleotide sequence ID" value="XM_023286538.3"/>
</dbReference>
<accession>A0A3Q1BIN6</accession>
<evidence type="ECO:0000313" key="2">
    <source>
        <dbReference type="Ensembl" id="ENSAOCP00000012519.2"/>
    </source>
</evidence>
<dbReference type="PANTHER" id="PTHR28601">
    <property type="entry name" value="COILED-COIL DOMAIN-CONTAINING PROTEIN 24"/>
    <property type="match status" value="1"/>
</dbReference>
<dbReference type="STRING" id="80972.ENSAOCP00000012519"/>
<feature type="compositionally biased region" description="Polar residues" evidence="1">
    <location>
        <begin position="369"/>
        <end position="386"/>
    </location>
</feature>
<feature type="compositionally biased region" description="Basic and acidic residues" evidence="1">
    <location>
        <begin position="501"/>
        <end position="510"/>
    </location>
</feature>
<feature type="compositionally biased region" description="Basic and acidic residues" evidence="1">
    <location>
        <begin position="524"/>
        <end position="542"/>
    </location>
</feature>
<feature type="compositionally biased region" description="Polar residues" evidence="1">
    <location>
        <begin position="569"/>
        <end position="585"/>
    </location>
</feature>
<organism evidence="2 3">
    <name type="scientific">Amphiprion ocellaris</name>
    <name type="common">Clown anemonefish</name>
    <dbReference type="NCBI Taxonomy" id="80972"/>
    <lineage>
        <taxon>Eukaryota</taxon>
        <taxon>Metazoa</taxon>
        <taxon>Chordata</taxon>
        <taxon>Craniata</taxon>
        <taxon>Vertebrata</taxon>
        <taxon>Euteleostomi</taxon>
        <taxon>Actinopterygii</taxon>
        <taxon>Neopterygii</taxon>
        <taxon>Teleostei</taxon>
        <taxon>Neoteleostei</taxon>
        <taxon>Acanthomorphata</taxon>
        <taxon>Ovalentaria</taxon>
        <taxon>Pomacentridae</taxon>
        <taxon>Amphiprion</taxon>
    </lineage>
</organism>
<keyword evidence="3" id="KW-1185">Reference proteome</keyword>
<dbReference type="GeneID" id="111579301"/>
<reference evidence="2" key="2">
    <citation type="submission" date="2025-08" db="UniProtKB">
        <authorList>
            <consortium name="Ensembl"/>
        </authorList>
    </citation>
    <scope>IDENTIFICATION</scope>
</reference>
<dbReference type="Pfam" id="PF15669">
    <property type="entry name" value="CCDC24"/>
    <property type="match status" value="1"/>
</dbReference>
<protein>
    <recommendedName>
        <fullName evidence="4">Coiled-coil domain-containing protein 24</fullName>
    </recommendedName>
</protein>
<proteinExistence type="predicted"/>
<evidence type="ECO:0008006" key="4">
    <source>
        <dbReference type="Google" id="ProtNLM"/>
    </source>
</evidence>
<dbReference type="Proteomes" id="UP001501940">
    <property type="component" value="Chromosome 10"/>
</dbReference>
<dbReference type="CTD" id="149473"/>
<evidence type="ECO:0000256" key="1">
    <source>
        <dbReference type="SAM" id="MobiDB-lite"/>
    </source>
</evidence>